<feature type="chain" id="PRO_5043092929" description="Hydrophobin" evidence="7">
    <location>
        <begin position="17"/>
        <end position="108"/>
    </location>
</feature>
<dbReference type="AlphaFoldDB" id="A0AAW0DPY0"/>
<evidence type="ECO:0000256" key="6">
    <source>
        <dbReference type="ARBA" id="ARBA00093546"/>
    </source>
</evidence>
<evidence type="ECO:0000256" key="1">
    <source>
        <dbReference type="ARBA" id="ARBA00004191"/>
    </source>
</evidence>
<comment type="subcellular location">
    <subcellularLocation>
        <location evidence="1 7">Secreted</location>
        <location evidence="1 7">Cell wall</location>
    </subcellularLocation>
</comment>
<dbReference type="Proteomes" id="UP001383192">
    <property type="component" value="Unassembled WGS sequence"/>
</dbReference>
<dbReference type="InterPro" id="IPR001338">
    <property type="entry name" value="Class_I_Hydrophobin"/>
</dbReference>
<sequence length="108" mass="10911">MYKALIIATLASLAVATPAPGKPSSQCDVGEVQCCNNVAKAGDPKVSDALGLLDIIVQDVNVPIGLNCDPITVIGVSGTSCAAQPVCCEKNNFNGLIAIGCTPINVNV</sequence>
<dbReference type="GO" id="GO:0009277">
    <property type="term" value="C:fungal-type cell wall"/>
    <property type="evidence" value="ECO:0007669"/>
    <property type="project" value="InterPro"/>
</dbReference>
<comment type="caution">
    <text evidence="8">The sequence shown here is derived from an EMBL/GenBank/DDBJ whole genome shotgun (WGS) entry which is preliminary data.</text>
</comment>
<dbReference type="SMART" id="SM00075">
    <property type="entry name" value="HYDRO"/>
    <property type="match status" value="1"/>
</dbReference>
<reference evidence="8 9" key="1">
    <citation type="submission" date="2024-01" db="EMBL/GenBank/DDBJ databases">
        <title>A draft genome for a cacao thread blight-causing isolate of Paramarasmius palmivorus.</title>
        <authorList>
            <person name="Baruah I.K."/>
            <person name="Bukari Y."/>
            <person name="Amoako-Attah I."/>
            <person name="Meinhardt L.W."/>
            <person name="Bailey B.A."/>
            <person name="Cohen S.P."/>
        </authorList>
    </citation>
    <scope>NUCLEOTIDE SEQUENCE [LARGE SCALE GENOMIC DNA]</scope>
    <source>
        <strain evidence="8 9">GH-12</strain>
    </source>
</reference>
<keyword evidence="5 7" id="KW-1015">Disulfide bond</keyword>
<evidence type="ECO:0000256" key="3">
    <source>
        <dbReference type="ARBA" id="ARBA00022512"/>
    </source>
</evidence>
<dbReference type="GO" id="GO:0005199">
    <property type="term" value="F:structural constituent of cell wall"/>
    <property type="evidence" value="ECO:0007669"/>
    <property type="project" value="InterPro"/>
</dbReference>
<gene>
    <name evidence="8" type="ORF">VNI00_003680</name>
</gene>
<feature type="signal peptide" evidence="7">
    <location>
        <begin position="1"/>
        <end position="16"/>
    </location>
</feature>
<evidence type="ECO:0000256" key="2">
    <source>
        <dbReference type="ARBA" id="ARBA00010446"/>
    </source>
</evidence>
<proteinExistence type="inferred from homology"/>
<protein>
    <recommendedName>
        <fullName evidence="7">Hydrophobin</fullName>
    </recommendedName>
</protein>
<accession>A0AAW0DPY0</accession>
<evidence type="ECO:0000256" key="4">
    <source>
        <dbReference type="ARBA" id="ARBA00022525"/>
    </source>
</evidence>
<evidence type="ECO:0000313" key="9">
    <source>
        <dbReference type="Proteomes" id="UP001383192"/>
    </source>
</evidence>
<evidence type="ECO:0000256" key="5">
    <source>
        <dbReference type="ARBA" id="ARBA00023157"/>
    </source>
</evidence>
<name>A0AAW0DPY0_9AGAR</name>
<keyword evidence="4 7" id="KW-0964">Secreted</keyword>
<evidence type="ECO:0000256" key="7">
    <source>
        <dbReference type="RuleBase" id="RU365009"/>
    </source>
</evidence>
<dbReference type="Pfam" id="PF01185">
    <property type="entry name" value="Hydrophobin"/>
    <property type="match status" value="1"/>
</dbReference>
<comment type="subunit">
    <text evidence="6">Self-assembles to form functional amyloid fibrils called rodlets. Self-assembly into fibrillar rodlets occurs spontaneously at hydrophobic:hydrophilic interfaces and the rodlets further associate laterally to form amphipathic monolayers.</text>
</comment>
<keyword evidence="3 7" id="KW-0134">Cell wall</keyword>
<comment type="similarity">
    <text evidence="2 7">Belongs to the fungal hydrophobin family.</text>
</comment>
<dbReference type="EMBL" id="JAYKXP010000009">
    <property type="protein sequence ID" value="KAK7054482.1"/>
    <property type="molecule type" value="Genomic_DNA"/>
</dbReference>
<keyword evidence="7" id="KW-0732">Signal</keyword>
<keyword evidence="9" id="KW-1185">Reference proteome</keyword>
<dbReference type="CDD" id="cd23507">
    <property type="entry name" value="hydrophobin_I"/>
    <property type="match status" value="1"/>
</dbReference>
<organism evidence="8 9">
    <name type="scientific">Paramarasmius palmivorus</name>
    <dbReference type="NCBI Taxonomy" id="297713"/>
    <lineage>
        <taxon>Eukaryota</taxon>
        <taxon>Fungi</taxon>
        <taxon>Dikarya</taxon>
        <taxon>Basidiomycota</taxon>
        <taxon>Agaricomycotina</taxon>
        <taxon>Agaricomycetes</taxon>
        <taxon>Agaricomycetidae</taxon>
        <taxon>Agaricales</taxon>
        <taxon>Marasmiineae</taxon>
        <taxon>Marasmiaceae</taxon>
        <taxon>Paramarasmius</taxon>
    </lineage>
</organism>
<evidence type="ECO:0000313" key="8">
    <source>
        <dbReference type="EMBL" id="KAK7054482.1"/>
    </source>
</evidence>